<dbReference type="InterPro" id="IPR036412">
    <property type="entry name" value="HAD-like_sf"/>
</dbReference>
<dbReference type="InParanoid" id="A0A5C7EHE8"/>
<dbReference type="Proteomes" id="UP000321201">
    <property type="component" value="Unassembled WGS sequence"/>
</dbReference>
<dbReference type="Gene3D" id="3.40.50.1000">
    <property type="entry name" value="HAD superfamily/HAD-like"/>
    <property type="match status" value="1"/>
</dbReference>
<comment type="caution">
    <text evidence="1">The sequence shown here is derived from an EMBL/GenBank/DDBJ whole genome shotgun (WGS) entry which is preliminary data.</text>
</comment>
<dbReference type="PANTHER" id="PTHR43434">
    <property type="entry name" value="PHOSPHOGLYCOLATE PHOSPHATASE"/>
    <property type="match status" value="1"/>
</dbReference>
<dbReference type="GO" id="GO:0005829">
    <property type="term" value="C:cytosol"/>
    <property type="evidence" value="ECO:0007669"/>
    <property type="project" value="TreeGrafter"/>
</dbReference>
<dbReference type="InterPro" id="IPR050155">
    <property type="entry name" value="HAD-like_hydrolase_sf"/>
</dbReference>
<dbReference type="GO" id="GO:0008253">
    <property type="term" value="F:5'-nucleotidase activity"/>
    <property type="evidence" value="ECO:0007669"/>
    <property type="project" value="UniProtKB-EC"/>
</dbReference>
<dbReference type="InterPro" id="IPR023214">
    <property type="entry name" value="HAD_sf"/>
</dbReference>
<dbReference type="PANTHER" id="PTHR43434:SF3">
    <property type="entry name" value="GMP_IMP NUCLEOTIDASE YRFG"/>
    <property type="match status" value="1"/>
</dbReference>
<dbReference type="NCBIfam" id="NF011564">
    <property type="entry name" value="PRK14988.1"/>
    <property type="match status" value="1"/>
</dbReference>
<dbReference type="OrthoDB" id="9773910at2"/>
<sequence length="215" mass="24847">MAISWDTIDTVLLDLDGTLLDLRFDNHFWLEHVPRRYAEARGLLLEEAKRELKARYQAMEGRLEWYSVDFWTVELGLDIAALKEEVQHLIAPHPHAVDFLQRTIAAGRRAIVVTNAHPKSIRLKMRRTRLDAHVDRIICAHTLGFPKETVEFWRRFAEVEPFDADRTLLVEDSIAVLRTARTVGVRHLLAVRRPDSGEPERSITEFDSISSFAEL</sequence>
<evidence type="ECO:0000313" key="2">
    <source>
        <dbReference type="Proteomes" id="UP000321201"/>
    </source>
</evidence>
<reference evidence="1 2" key="1">
    <citation type="submission" date="2019-08" db="EMBL/GenBank/DDBJ databases">
        <title>Pelomicrobium methylotrophicum gen. nov., sp. nov. a moderately thermophilic, facultatively anaerobic, lithoautotrophic and methylotrophic bacterium isolated from a terrestrial mud volcano.</title>
        <authorList>
            <person name="Slobodkina G.B."/>
            <person name="Merkel A.Y."/>
            <person name="Slobodkin A.I."/>
        </authorList>
    </citation>
    <scope>NUCLEOTIDE SEQUENCE [LARGE SCALE GENOMIC DNA]</scope>
    <source>
        <strain evidence="1 2">SM250</strain>
    </source>
</reference>
<dbReference type="SFLD" id="SFLDS00003">
    <property type="entry name" value="Haloacid_Dehalogenase"/>
    <property type="match status" value="1"/>
</dbReference>
<evidence type="ECO:0000313" key="1">
    <source>
        <dbReference type="EMBL" id="TXF11676.1"/>
    </source>
</evidence>
<dbReference type="SUPFAM" id="SSF56784">
    <property type="entry name" value="HAD-like"/>
    <property type="match status" value="1"/>
</dbReference>
<dbReference type="EMBL" id="VPFL01000011">
    <property type="protein sequence ID" value="TXF11676.1"/>
    <property type="molecule type" value="Genomic_DNA"/>
</dbReference>
<dbReference type="CDD" id="cd01427">
    <property type="entry name" value="HAD_like"/>
    <property type="match status" value="1"/>
</dbReference>
<dbReference type="EC" id="3.1.3.5" evidence="1"/>
<keyword evidence="2" id="KW-1185">Reference proteome</keyword>
<dbReference type="GO" id="GO:0006281">
    <property type="term" value="P:DNA repair"/>
    <property type="evidence" value="ECO:0007669"/>
    <property type="project" value="TreeGrafter"/>
</dbReference>
<protein>
    <submittedName>
        <fullName evidence="1">GMP/IMP nucleotidase</fullName>
        <ecNumber evidence="1">3.1.3.5</ecNumber>
    </submittedName>
</protein>
<accession>A0A5C7EHE8</accession>
<dbReference type="RefSeq" id="WP_147799847.1">
    <property type="nucleotide sequence ID" value="NZ_VPFL01000011.1"/>
</dbReference>
<dbReference type="AlphaFoldDB" id="A0A5C7EHE8"/>
<gene>
    <name evidence="1" type="ORF">FR698_08870</name>
</gene>
<dbReference type="SFLD" id="SFLDG01129">
    <property type="entry name" value="C1.5:_HAD__Beta-PGM__Phosphata"/>
    <property type="match status" value="1"/>
</dbReference>
<dbReference type="FunCoup" id="A0A5C7EHE8">
    <property type="interactions" value="95"/>
</dbReference>
<dbReference type="GO" id="GO:0008967">
    <property type="term" value="F:phosphoglycolate phosphatase activity"/>
    <property type="evidence" value="ECO:0007669"/>
    <property type="project" value="TreeGrafter"/>
</dbReference>
<name>A0A5C7EHE8_9PROT</name>
<proteinExistence type="predicted"/>
<dbReference type="Pfam" id="PF00702">
    <property type="entry name" value="Hydrolase"/>
    <property type="match status" value="1"/>
</dbReference>
<organism evidence="1 2">
    <name type="scientific">Pelomicrobium methylotrophicum</name>
    <dbReference type="NCBI Taxonomy" id="2602750"/>
    <lineage>
        <taxon>Bacteria</taxon>
        <taxon>Pseudomonadati</taxon>
        <taxon>Pseudomonadota</taxon>
        <taxon>Hydrogenophilia</taxon>
        <taxon>Hydrogenophilia incertae sedis</taxon>
        <taxon>Pelomicrobium</taxon>
    </lineage>
</organism>
<keyword evidence="1" id="KW-0378">Hydrolase</keyword>